<sequence>MKNFVRGFTLIELLVYVALLAVILTLATQFILTVVESAARMDAKDEVGKNAVAIARTFDYIARHSNTIYGPTSDFVSDPGQVSFVSNINLPEDENETYTDIYVDNDKFCTKKEISGVDCVTSSRVKVTSLIFTVTDEGLSSESVQMRATVRFNSPRPEYYFADTIQTSVRLRNY</sequence>
<evidence type="ECO:0000313" key="3">
    <source>
        <dbReference type="Proteomes" id="UP000177932"/>
    </source>
</evidence>
<dbReference type="Proteomes" id="UP000177932">
    <property type="component" value="Unassembled WGS sequence"/>
</dbReference>
<dbReference type="InterPro" id="IPR045584">
    <property type="entry name" value="Pilin-like"/>
</dbReference>
<evidence type="ECO:0008006" key="4">
    <source>
        <dbReference type="Google" id="ProtNLM"/>
    </source>
</evidence>
<keyword evidence="1" id="KW-0812">Transmembrane</keyword>
<name>A0A1G2H721_9BACT</name>
<keyword evidence="1" id="KW-0472">Membrane</keyword>
<dbReference type="STRING" id="1802158.A2827_00760"/>
<accession>A0A1G2H721</accession>
<dbReference type="AlphaFoldDB" id="A0A1G2H721"/>
<protein>
    <recommendedName>
        <fullName evidence="4">Prepilin-type N-terminal cleavage/methylation domain-containing protein</fullName>
    </recommendedName>
</protein>
<organism evidence="2 3">
    <name type="scientific">Candidatus Spechtbacteria bacterium RIFCSPHIGHO2_01_FULL_43_30</name>
    <dbReference type="NCBI Taxonomy" id="1802158"/>
    <lineage>
        <taxon>Bacteria</taxon>
        <taxon>Candidatus Spechtiibacteriota</taxon>
    </lineage>
</organism>
<proteinExistence type="predicted"/>
<gene>
    <name evidence="2" type="ORF">A2827_00760</name>
</gene>
<reference evidence="2 3" key="1">
    <citation type="journal article" date="2016" name="Nat. Commun.">
        <title>Thousands of microbial genomes shed light on interconnected biogeochemical processes in an aquifer system.</title>
        <authorList>
            <person name="Anantharaman K."/>
            <person name="Brown C.T."/>
            <person name="Hug L.A."/>
            <person name="Sharon I."/>
            <person name="Castelle C.J."/>
            <person name="Probst A.J."/>
            <person name="Thomas B.C."/>
            <person name="Singh A."/>
            <person name="Wilkins M.J."/>
            <person name="Karaoz U."/>
            <person name="Brodie E.L."/>
            <person name="Williams K.H."/>
            <person name="Hubbard S.S."/>
            <person name="Banfield J.F."/>
        </authorList>
    </citation>
    <scope>NUCLEOTIDE SEQUENCE [LARGE SCALE GENOMIC DNA]</scope>
</reference>
<dbReference type="EMBL" id="MHOD01000023">
    <property type="protein sequence ID" value="OGZ57738.1"/>
    <property type="molecule type" value="Genomic_DNA"/>
</dbReference>
<feature type="transmembrane region" description="Helical" evidence="1">
    <location>
        <begin position="13"/>
        <end position="35"/>
    </location>
</feature>
<keyword evidence="1" id="KW-1133">Transmembrane helix</keyword>
<dbReference type="Pfam" id="PF07963">
    <property type="entry name" value="N_methyl"/>
    <property type="match status" value="1"/>
</dbReference>
<comment type="caution">
    <text evidence="2">The sequence shown here is derived from an EMBL/GenBank/DDBJ whole genome shotgun (WGS) entry which is preliminary data.</text>
</comment>
<evidence type="ECO:0000313" key="2">
    <source>
        <dbReference type="EMBL" id="OGZ57738.1"/>
    </source>
</evidence>
<dbReference type="NCBIfam" id="TIGR02532">
    <property type="entry name" value="IV_pilin_GFxxxE"/>
    <property type="match status" value="1"/>
</dbReference>
<dbReference type="Gene3D" id="3.30.700.10">
    <property type="entry name" value="Glycoprotein, Type 4 Pilin"/>
    <property type="match status" value="1"/>
</dbReference>
<dbReference type="SUPFAM" id="SSF54523">
    <property type="entry name" value="Pili subunits"/>
    <property type="match status" value="1"/>
</dbReference>
<dbReference type="InterPro" id="IPR012902">
    <property type="entry name" value="N_methyl_site"/>
</dbReference>
<evidence type="ECO:0000256" key="1">
    <source>
        <dbReference type="SAM" id="Phobius"/>
    </source>
</evidence>